<organism evidence="1">
    <name type="scientific">marine sediment metagenome</name>
    <dbReference type="NCBI Taxonomy" id="412755"/>
    <lineage>
        <taxon>unclassified sequences</taxon>
        <taxon>metagenomes</taxon>
        <taxon>ecological metagenomes</taxon>
    </lineage>
</organism>
<accession>A0A0F9BB73</accession>
<protein>
    <submittedName>
        <fullName evidence="1">Uncharacterized protein</fullName>
    </submittedName>
</protein>
<gene>
    <name evidence="1" type="ORF">LCGC14_2748610</name>
</gene>
<proteinExistence type="predicted"/>
<name>A0A0F9BB73_9ZZZZ</name>
<evidence type="ECO:0000313" key="1">
    <source>
        <dbReference type="EMBL" id="KKK87899.1"/>
    </source>
</evidence>
<sequence length="95" mass="9943">MLLKPVSDGPRTAAQDPTGTLTFESGILGGIAITTNGTNAAVVTLQQNNSSGKKVFGISTKQPMWITGPIQLGVQAGYYSVTGTGAEAHFFEWIE</sequence>
<dbReference type="AlphaFoldDB" id="A0A0F9BB73"/>
<dbReference type="EMBL" id="LAZR01050197">
    <property type="protein sequence ID" value="KKK87899.1"/>
    <property type="molecule type" value="Genomic_DNA"/>
</dbReference>
<comment type="caution">
    <text evidence="1">The sequence shown here is derived from an EMBL/GenBank/DDBJ whole genome shotgun (WGS) entry which is preliminary data.</text>
</comment>
<reference evidence="1" key="1">
    <citation type="journal article" date="2015" name="Nature">
        <title>Complex archaea that bridge the gap between prokaryotes and eukaryotes.</title>
        <authorList>
            <person name="Spang A."/>
            <person name="Saw J.H."/>
            <person name="Jorgensen S.L."/>
            <person name="Zaremba-Niedzwiedzka K."/>
            <person name="Martijn J."/>
            <person name="Lind A.E."/>
            <person name="van Eijk R."/>
            <person name="Schleper C."/>
            <person name="Guy L."/>
            <person name="Ettema T.J."/>
        </authorList>
    </citation>
    <scope>NUCLEOTIDE SEQUENCE</scope>
</reference>